<dbReference type="EMBL" id="JAHLPM010000003">
    <property type="protein sequence ID" value="MBU5437479.1"/>
    <property type="molecule type" value="Genomic_DNA"/>
</dbReference>
<comment type="function">
    <text evidence="2">Hydrolyzes RNA 2',3'-cyclic phosphodiester to an RNA 2'-phosphomonoester.</text>
</comment>
<dbReference type="PANTHER" id="PTHR35561">
    <property type="entry name" value="RNA 2',3'-CYCLIC PHOSPHODIESTERASE"/>
    <property type="match status" value="1"/>
</dbReference>
<protein>
    <recommendedName>
        <fullName evidence="2">RNA 2',3'-cyclic phosphodiesterase</fullName>
        <shortName evidence="2">RNA 2',3'-CPDase</shortName>
        <ecNumber evidence="2">3.1.4.58</ecNumber>
    </recommendedName>
</protein>
<dbReference type="Pfam" id="PF02834">
    <property type="entry name" value="LigT_PEase"/>
    <property type="match status" value="2"/>
</dbReference>
<evidence type="ECO:0000313" key="5">
    <source>
        <dbReference type="Proteomes" id="UP000749471"/>
    </source>
</evidence>
<feature type="short sequence motif" description="HXTX 2" evidence="2">
    <location>
        <begin position="128"/>
        <end position="131"/>
    </location>
</feature>
<dbReference type="EC" id="3.1.4.58" evidence="2"/>
<proteinExistence type="inferred from homology"/>
<evidence type="ECO:0000256" key="1">
    <source>
        <dbReference type="ARBA" id="ARBA00022801"/>
    </source>
</evidence>
<feature type="active site" description="Proton donor" evidence="2">
    <location>
        <position position="40"/>
    </location>
</feature>
<reference evidence="4 5" key="1">
    <citation type="submission" date="2021-06" db="EMBL/GenBank/DDBJ databases">
        <authorList>
            <person name="Sun Q."/>
            <person name="Li D."/>
        </authorList>
    </citation>
    <scope>NUCLEOTIDE SEQUENCE [LARGE SCALE GENOMIC DNA]</scope>
    <source>
        <strain evidence="4 5">MSJ-40</strain>
    </source>
</reference>
<comment type="similarity">
    <text evidence="2">Belongs to the 2H phosphoesterase superfamily. ThpR family.</text>
</comment>
<keyword evidence="1 2" id="KW-0378">Hydrolase</keyword>
<evidence type="ECO:0000256" key="2">
    <source>
        <dbReference type="HAMAP-Rule" id="MF_01940"/>
    </source>
</evidence>
<dbReference type="InterPro" id="IPR014051">
    <property type="entry name" value="Phosphoesterase_HXTX"/>
</dbReference>
<evidence type="ECO:0000259" key="3">
    <source>
        <dbReference type="Pfam" id="PF02834"/>
    </source>
</evidence>
<name>A0ABS6E3W9_9FIRM</name>
<dbReference type="HAMAP" id="MF_01940">
    <property type="entry name" value="RNA_CPDase"/>
    <property type="match status" value="1"/>
</dbReference>
<feature type="short sequence motif" description="HXTX 1" evidence="2">
    <location>
        <begin position="40"/>
        <end position="43"/>
    </location>
</feature>
<feature type="active site" description="Proton acceptor" evidence="2">
    <location>
        <position position="128"/>
    </location>
</feature>
<feature type="domain" description="Phosphoesterase HXTX" evidence="3">
    <location>
        <begin position="10"/>
        <end position="92"/>
    </location>
</feature>
<evidence type="ECO:0000313" key="4">
    <source>
        <dbReference type="EMBL" id="MBU5437479.1"/>
    </source>
</evidence>
<sequence length="186" mass="21842">MRCFIALEFDDNLIEKLSVIQGTLKSNSNKGNWVRKENYHLTIKFLGEIEQEQVNNVETLLENISLKCYCPSLSLGDIGYFNKRENYYGVVWVGLGGEVDKLKIIYNQMEEEMYKLGFEKEKRKFSPHITLGRRISITNMDFCDIININNKSFEYNFQLNKISLMKSEEIMGRRVYTSIKSYKLKS</sequence>
<keyword evidence="5" id="KW-1185">Reference proteome</keyword>
<dbReference type="NCBIfam" id="TIGR02258">
    <property type="entry name" value="2_5_ligase"/>
    <property type="match status" value="1"/>
</dbReference>
<accession>A0ABS6E3W9</accession>
<organism evidence="4 5">
    <name type="scientific">Tissierella simiarum</name>
    <dbReference type="NCBI Taxonomy" id="2841534"/>
    <lineage>
        <taxon>Bacteria</taxon>
        <taxon>Bacillati</taxon>
        <taxon>Bacillota</taxon>
        <taxon>Tissierellia</taxon>
        <taxon>Tissierellales</taxon>
        <taxon>Tissierellaceae</taxon>
        <taxon>Tissierella</taxon>
    </lineage>
</organism>
<dbReference type="Proteomes" id="UP000749471">
    <property type="component" value="Unassembled WGS sequence"/>
</dbReference>
<gene>
    <name evidence="4" type="primary">thpR</name>
    <name evidence="4" type="ORF">KQI42_05635</name>
</gene>
<dbReference type="RefSeq" id="WP_216517616.1">
    <property type="nucleotide sequence ID" value="NZ_JAHLPM010000003.1"/>
</dbReference>
<comment type="catalytic activity">
    <reaction evidence="2">
        <text>a 3'-end 2',3'-cyclophospho-ribonucleotide-RNA + H2O = a 3'-end 2'-phospho-ribonucleotide-RNA + H(+)</text>
        <dbReference type="Rhea" id="RHEA:11828"/>
        <dbReference type="Rhea" id="RHEA-COMP:10464"/>
        <dbReference type="Rhea" id="RHEA-COMP:17353"/>
        <dbReference type="ChEBI" id="CHEBI:15377"/>
        <dbReference type="ChEBI" id="CHEBI:15378"/>
        <dbReference type="ChEBI" id="CHEBI:83064"/>
        <dbReference type="ChEBI" id="CHEBI:173113"/>
        <dbReference type="EC" id="3.1.4.58"/>
    </reaction>
</comment>
<comment type="caution">
    <text evidence="4">The sequence shown here is derived from an EMBL/GenBank/DDBJ whole genome shotgun (WGS) entry which is preliminary data.</text>
</comment>
<dbReference type="InterPro" id="IPR004175">
    <property type="entry name" value="RNA_CPDase"/>
</dbReference>
<dbReference type="PANTHER" id="PTHR35561:SF1">
    <property type="entry name" value="RNA 2',3'-CYCLIC PHOSPHODIESTERASE"/>
    <property type="match status" value="1"/>
</dbReference>
<feature type="domain" description="Phosphoesterase HXTX" evidence="3">
    <location>
        <begin position="101"/>
        <end position="173"/>
    </location>
</feature>